<proteinExistence type="predicted"/>
<evidence type="ECO:0000313" key="1">
    <source>
        <dbReference type="EMBL" id="AAL41827.1"/>
    </source>
</evidence>
<name>Q8UH72_AGRFC</name>
<dbReference type="HOGENOM" id="CLU_2766683_0_0_5"/>
<reference evidence="1 2" key="1">
    <citation type="journal article" date="2001" name="Science">
        <title>The genome of the natural genetic engineer Agrobacterium tumefaciens C58.</title>
        <authorList>
            <person name="Wood D.W."/>
            <person name="Setubal J.C."/>
            <person name="Kaul R."/>
            <person name="Monks D.E."/>
            <person name="Kitajima J.P."/>
            <person name="Okura V.K."/>
            <person name="Zhou Y."/>
            <person name="Chen L."/>
            <person name="Wood G.E."/>
            <person name="Almeida N.F.Jr."/>
            <person name="Woo L."/>
            <person name="Chen Y."/>
            <person name="Paulsen I.T."/>
            <person name="Eisen J.A."/>
            <person name="Karp P.D."/>
            <person name="Bovee D.Sr."/>
            <person name="Chapman P."/>
            <person name="Clendenning J."/>
            <person name="Deatherage G."/>
            <person name="Gillet W."/>
            <person name="Grant C."/>
            <person name="Kutyavin T."/>
            <person name="Levy R."/>
            <person name="Li M.J."/>
            <person name="McClelland E."/>
            <person name="Palmieri A."/>
            <person name="Raymond C."/>
            <person name="Rouse G."/>
            <person name="Saenphimmachak C."/>
            <person name="Wu Z."/>
            <person name="Romero P."/>
            <person name="Gordon D."/>
            <person name="Zhang S."/>
            <person name="Yoo H."/>
            <person name="Tao Y."/>
            <person name="Biddle P."/>
            <person name="Jung M."/>
            <person name="Krespan W."/>
            <person name="Perry M."/>
            <person name="Gordon-Kamm B."/>
            <person name="Liao L."/>
            <person name="Kim S."/>
            <person name="Hendrick C."/>
            <person name="Zhao Z.Y."/>
            <person name="Dolan M."/>
            <person name="Chumley F."/>
            <person name="Tingey S.V."/>
            <person name="Tomb J.F."/>
            <person name="Gordon M.P."/>
            <person name="Olson M.V."/>
            <person name="Nester E.W."/>
        </authorList>
    </citation>
    <scope>NUCLEOTIDE SEQUENCE [LARGE SCALE GENOMIC DNA]</scope>
    <source>
        <strain evidence="2">C58 / ATCC 33970</strain>
    </source>
</reference>
<evidence type="ECO:0000313" key="2">
    <source>
        <dbReference type="Proteomes" id="UP000000813"/>
    </source>
</evidence>
<dbReference type="AlphaFoldDB" id="Q8UH72"/>
<organism evidence="1 2">
    <name type="scientific">Agrobacterium fabrum (strain C58 / ATCC 33970)</name>
    <name type="common">Agrobacterium tumefaciens (strain C58)</name>
    <dbReference type="NCBI Taxonomy" id="176299"/>
    <lineage>
        <taxon>Bacteria</taxon>
        <taxon>Pseudomonadati</taxon>
        <taxon>Pseudomonadota</taxon>
        <taxon>Alphaproteobacteria</taxon>
        <taxon>Hyphomicrobiales</taxon>
        <taxon>Rhizobiaceae</taxon>
        <taxon>Rhizobium/Agrobacterium group</taxon>
        <taxon>Agrobacterium</taxon>
        <taxon>Agrobacterium tumefaciens complex</taxon>
    </lineage>
</organism>
<dbReference type="PIR" id="AE2676">
    <property type="entry name" value="AE2676"/>
</dbReference>
<dbReference type="Proteomes" id="UP000000813">
    <property type="component" value="Chromosome circular"/>
</dbReference>
<reference evidence="1 2" key="2">
    <citation type="journal article" date="2001" name="Science">
        <title>Genome sequence of the plant pathogen and biotechnology agent Agrobacterium tumefaciens C58.</title>
        <authorList>
            <person name="Goodner B."/>
            <person name="Hinkle G."/>
            <person name="Gattung S."/>
            <person name="Miller N."/>
            <person name="Blanchard M."/>
            <person name="Qurollo B."/>
            <person name="Goldman B.S."/>
            <person name="Cao Y."/>
            <person name="Askenazi M."/>
            <person name="Halling C."/>
            <person name="Mullin L."/>
            <person name="Houmiel K."/>
            <person name="Gordon J."/>
            <person name="Vaudin M."/>
            <person name="Iartchouk O."/>
            <person name="Epp A."/>
            <person name="Liu F."/>
            <person name="Wollam C."/>
            <person name="Allinger M."/>
            <person name="Doughty D."/>
            <person name="Scott C."/>
            <person name="Lappas C."/>
            <person name="Markelz B."/>
            <person name="Flanagan C."/>
            <person name="Crowell C."/>
            <person name="Gurson J."/>
            <person name="Lomo C."/>
            <person name="Sear C."/>
            <person name="Strub G."/>
            <person name="Cielo C."/>
            <person name="Slater S."/>
        </authorList>
    </citation>
    <scope>NUCLEOTIDE SEQUENCE [LARGE SCALE GENOMIC DNA]</scope>
    <source>
        <strain evidence="2">C58 / ATCC 33970</strain>
    </source>
</reference>
<gene>
    <name evidence="1" type="ordered locus">Atu0812</name>
</gene>
<keyword evidence="2" id="KW-1185">Reference proteome</keyword>
<accession>Q8UH72</accession>
<dbReference type="BioCyc" id="AGRO:ATU0812-MONOMER"/>
<dbReference type="KEGG" id="atu:Atu0812"/>
<dbReference type="EnsemblBacteria" id="AAL41827">
    <property type="protein sequence ID" value="AAL41827"/>
    <property type="gene ID" value="Atu0812"/>
</dbReference>
<protein>
    <submittedName>
        <fullName evidence="1">Uncharacterized protein</fullName>
    </submittedName>
</protein>
<sequence length="69" mass="7813">MVAGANFGRLRIVIFSTVKIRRCFQTVERVLSAGYGEKRARPYFAGQDGWRGATACRFISEKMTIIPEK</sequence>
<dbReference type="EMBL" id="AE007869">
    <property type="protein sequence ID" value="AAL41827.1"/>
    <property type="molecule type" value="Genomic_DNA"/>
</dbReference>
<dbReference type="OrthoDB" id="9925851at2"/>